<proteinExistence type="inferred from homology"/>
<dbReference type="EMBL" id="JANUCP010000001">
    <property type="protein sequence ID" value="MCS3917972.1"/>
    <property type="molecule type" value="Genomic_DNA"/>
</dbReference>
<dbReference type="InterPro" id="IPR043129">
    <property type="entry name" value="ATPase_NBD"/>
</dbReference>
<keyword evidence="3" id="KW-1185">Reference proteome</keyword>
<evidence type="ECO:0000313" key="2">
    <source>
        <dbReference type="EMBL" id="MCS3917972.1"/>
    </source>
</evidence>
<dbReference type="PANTHER" id="PTHR18964">
    <property type="entry name" value="ROK (REPRESSOR, ORF, KINASE) FAMILY"/>
    <property type="match status" value="1"/>
</dbReference>
<dbReference type="Pfam" id="PF00480">
    <property type="entry name" value="ROK"/>
    <property type="match status" value="1"/>
</dbReference>
<dbReference type="GO" id="GO:0004340">
    <property type="term" value="F:glucokinase activity"/>
    <property type="evidence" value="ECO:0007669"/>
    <property type="project" value="UniProtKB-EC"/>
</dbReference>
<dbReference type="InterPro" id="IPR000600">
    <property type="entry name" value="ROK"/>
</dbReference>
<reference evidence="2 3" key="1">
    <citation type="submission" date="2022-08" db="EMBL/GenBank/DDBJ databases">
        <title>Bacterial and archaeal communities from various locations to study Microbial Dark Matter (Phase II).</title>
        <authorList>
            <person name="Stepanauskas R."/>
        </authorList>
    </citation>
    <scope>NUCLEOTIDE SEQUENCE [LARGE SCALE GENOMIC DNA]</scope>
    <source>
        <strain evidence="2 3">PD1</strain>
    </source>
</reference>
<keyword evidence="2" id="KW-0808">Transferase</keyword>
<dbReference type="RefSeq" id="WP_259092958.1">
    <property type="nucleotide sequence ID" value="NZ_CP130454.1"/>
</dbReference>
<name>A0ABT2EJ49_9BACT</name>
<protein>
    <submittedName>
        <fullName evidence="2">Glucokinase</fullName>
        <ecNumber evidence="2">2.7.1.2</ecNumber>
    </submittedName>
</protein>
<accession>A0ABT2EJ49</accession>
<dbReference type="SUPFAM" id="SSF53067">
    <property type="entry name" value="Actin-like ATPase domain"/>
    <property type="match status" value="1"/>
</dbReference>
<evidence type="ECO:0000256" key="1">
    <source>
        <dbReference type="ARBA" id="ARBA00006479"/>
    </source>
</evidence>
<dbReference type="PANTHER" id="PTHR18964:SF149">
    <property type="entry name" value="BIFUNCTIONAL UDP-N-ACETYLGLUCOSAMINE 2-EPIMERASE_N-ACETYLMANNOSAMINE KINASE"/>
    <property type="match status" value="1"/>
</dbReference>
<comment type="caution">
    <text evidence="2">The sequence shown here is derived from an EMBL/GenBank/DDBJ whole genome shotgun (WGS) entry which is preliminary data.</text>
</comment>
<dbReference type="EC" id="2.7.1.2" evidence="2"/>
<comment type="similarity">
    <text evidence="1">Belongs to the ROK (NagC/XylR) family.</text>
</comment>
<organism evidence="2 3">
    <name type="scientific">Candidatus Fervidibacter sacchari</name>
    <dbReference type="NCBI Taxonomy" id="1448929"/>
    <lineage>
        <taxon>Bacteria</taxon>
        <taxon>Candidatus Fervidibacterota</taxon>
        <taxon>Candidatus Fervidibacter</taxon>
    </lineage>
</organism>
<evidence type="ECO:0000313" key="3">
    <source>
        <dbReference type="Proteomes" id="UP001204798"/>
    </source>
</evidence>
<gene>
    <name evidence="2" type="ORF">M2350_000369</name>
</gene>
<dbReference type="CDD" id="cd23763">
    <property type="entry name" value="ASKHA_ATPase_ROK"/>
    <property type="match status" value="1"/>
</dbReference>
<dbReference type="Gene3D" id="3.30.420.40">
    <property type="match status" value="2"/>
</dbReference>
<sequence>MRRQELVGYIGVDIGGQSTRVGTFDERGRLKVISFKTEPDFKTECERIADAARQLLPKGIRRLAVGSPGPLDWRTRYLYDTPNLPWQNVSFARLEKLVGCEVLLDNDANVAGLGEATLGAGKGKRFITGFTLGTGIGHFQVKDGRIYHGRLDVEAGHQILDPNGPECGCGQKGCLEAFVSATAIQKRYGVPPHELNDPKAWEEIAFRLAQGLVNAAVFVCPDAIILTGGMLARGEMLLGPLRKFYNEMLKIYPEKFRPPVLAAKLGDKAGVVGAIVLAKVGHAE</sequence>
<dbReference type="Proteomes" id="UP001204798">
    <property type="component" value="Unassembled WGS sequence"/>
</dbReference>